<evidence type="ECO:0000313" key="1">
    <source>
        <dbReference type="EMBL" id="RXI07446.1"/>
    </source>
</evidence>
<feature type="non-terminal residue" evidence="1">
    <location>
        <position position="178"/>
    </location>
</feature>
<dbReference type="Proteomes" id="UP000290289">
    <property type="component" value="Chromosome 2"/>
</dbReference>
<evidence type="ECO:0000313" key="2">
    <source>
        <dbReference type="Proteomes" id="UP000290289"/>
    </source>
</evidence>
<dbReference type="EMBL" id="RDQH01000328">
    <property type="protein sequence ID" value="RXI07446.1"/>
    <property type="molecule type" value="Genomic_DNA"/>
</dbReference>
<protein>
    <submittedName>
        <fullName evidence="1">Uncharacterized protein</fullName>
    </submittedName>
</protein>
<sequence>MVLLGKISLAYGFPDLLKKPVILLLMMSQLITRRRSVSQCSPALSASSAPGVSAPLIGELHPYGSTPTKRPRCPYHQHHQCQLIVPQCTAASSARRREPEPSEFTLPRLQSRGWGLPNQRSWFSNSHYLKKTPGGTQSKFEGAYSDVCLPQLNQDACMMSDIVERFPSQQHNSVVNCC</sequence>
<proteinExistence type="predicted"/>
<gene>
    <name evidence="1" type="ORF">DVH24_034120</name>
</gene>
<reference evidence="1 2" key="1">
    <citation type="submission" date="2018-10" db="EMBL/GenBank/DDBJ databases">
        <title>A high-quality apple genome assembly.</title>
        <authorList>
            <person name="Hu J."/>
        </authorList>
    </citation>
    <scope>NUCLEOTIDE SEQUENCE [LARGE SCALE GENOMIC DNA]</scope>
    <source>
        <strain evidence="2">cv. HFTH1</strain>
        <tissue evidence="1">Young leaf</tissue>
    </source>
</reference>
<name>A0A498KJ56_MALDO</name>
<accession>A0A498KJ56</accession>
<comment type="caution">
    <text evidence="1">The sequence shown here is derived from an EMBL/GenBank/DDBJ whole genome shotgun (WGS) entry which is preliminary data.</text>
</comment>
<keyword evidence="2" id="KW-1185">Reference proteome</keyword>
<organism evidence="1 2">
    <name type="scientific">Malus domestica</name>
    <name type="common">Apple</name>
    <name type="synonym">Pyrus malus</name>
    <dbReference type="NCBI Taxonomy" id="3750"/>
    <lineage>
        <taxon>Eukaryota</taxon>
        <taxon>Viridiplantae</taxon>
        <taxon>Streptophyta</taxon>
        <taxon>Embryophyta</taxon>
        <taxon>Tracheophyta</taxon>
        <taxon>Spermatophyta</taxon>
        <taxon>Magnoliopsida</taxon>
        <taxon>eudicotyledons</taxon>
        <taxon>Gunneridae</taxon>
        <taxon>Pentapetalae</taxon>
        <taxon>rosids</taxon>
        <taxon>fabids</taxon>
        <taxon>Rosales</taxon>
        <taxon>Rosaceae</taxon>
        <taxon>Amygdaloideae</taxon>
        <taxon>Maleae</taxon>
        <taxon>Malus</taxon>
    </lineage>
</organism>
<dbReference type="AlphaFoldDB" id="A0A498KJ56"/>